<name>A0A284QZ05_ARMOS</name>
<dbReference type="PANTHER" id="PTHR11759">
    <property type="entry name" value="40S RIBOSOMAL PROTEIN S14/30S RIBOSOMAL PROTEIN S11"/>
    <property type="match status" value="1"/>
</dbReference>
<evidence type="ECO:0000256" key="1">
    <source>
        <dbReference type="ARBA" id="ARBA00006194"/>
    </source>
</evidence>
<dbReference type="InterPro" id="IPR001971">
    <property type="entry name" value="Ribosomal_uS11"/>
</dbReference>
<protein>
    <submittedName>
        <fullName evidence="5">Uncharacterized protein</fullName>
    </submittedName>
</protein>
<evidence type="ECO:0000256" key="2">
    <source>
        <dbReference type="ARBA" id="ARBA00022980"/>
    </source>
</evidence>
<dbReference type="GO" id="GO:0003735">
    <property type="term" value="F:structural constituent of ribosome"/>
    <property type="evidence" value="ECO:0007669"/>
    <property type="project" value="InterPro"/>
</dbReference>
<keyword evidence="3" id="KW-0687">Ribonucleoprotein</keyword>
<organism evidence="5 6">
    <name type="scientific">Armillaria ostoyae</name>
    <name type="common">Armillaria root rot fungus</name>
    <dbReference type="NCBI Taxonomy" id="47428"/>
    <lineage>
        <taxon>Eukaryota</taxon>
        <taxon>Fungi</taxon>
        <taxon>Dikarya</taxon>
        <taxon>Basidiomycota</taxon>
        <taxon>Agaricomycotina</taxon>
        <taxon>Agaricomycetes</taxon>
        <taxon>Agaricomycetidae</taxon>
        <taxon>Agaricales</taxon>
        <taxon>Marasmiineae</taxon>
        <taxon>Physalacriaceae</taxon>
        <taxon>Armillaria</taxon>
    </lineage>
</organism>
<evidence type="ECO:0000256" key="4">
    <source>
        <dbReference type="SAM" id="MobiDB-lite"/>
    </source>
</evidence>
<keyword evidence="6" id="KW-1185">Reference proteome</keyword>
<dbReference type="GO" id="GO:1990904">
    <property type="term" value="C:ribonucleoprotein complex"/>
    <property type="evidence" value="ECO:0007669"/>
    <property type="project" value="UniProtKB-KW"/>
</dbReference>
<evidence type="ECO:0000256" key="3">
    <source>
        <dbReference type="ARBA" id="ARBA00023274"/>
    </source>
</evidence>
<feature type="compositionally biased region" description="Basic and acidic residues" evidence="4">
    <location>
        <begin position="63"/>
        <end position="75"/>
    </location>
</feature>
<evidence type="ECO:0000313" key="5">
    <source>
        <dbReference type="EMBL" id="SJL01703.1"/>
    </source>
</evidence>
<dbReference type="GO" id="GO:0006412">
    <property type="term" value="P:translation"/>
    <property type="evidence" value="ECO:0007669"/>
    <property type="project" value="InterPro"/>
</dbReference>
<dbReference type="EMBL" id="FUEG01000003">
    <property type="protein sequence ID" value="SJL01703.1"/>
    <property type="molecule type" value="Genomic_DNA"/>
</dbReference>
<accession>A0A284QZ05</accession>
<keyword evidence="2" id="KW-0689">Ribosomal protein</keyword>
<comment type="similarity">
    <text evidence="1">Belongs to the universal ribosomal protein uS11 family.</text>
</comment>
<dbReference type="HAMAP" id="MF_01310">
    <property type="entry name" value="Ribosomal_uS11"/>
    <property type="match status" value="1"/>
</dbReference>
<proteinExistence type="inferred from homology"/>
<dbReference type="Pfam" id="PF00411">
    <property type="entry name" value="Ribosomal_S11"/>
    <property type="match status" value="1"/>
</dbReference>
<dbReference type="GO" id="GO:0005840">
    <property type="term" value="C:ribosome"/>
    <property type="evidence" value="ECO:0007669"/>
    <property type="project" value="UniProtKB-KW"/>
</dbReference>
<dbReference type="AlphaFoldDB" id="A0A284QZ05"/>
<dbReference type="Gene3D" id="3.30.420.80">
    <property type="entry name" value="Ribosomal protein S11"/>
    <property type="match status" value="1"/>
</dbReference>
<feature type="region of interest" description="Disordered" evidence="4">
    <location>
        <begin position="41"/>
        <end position="75"/>
    </location>
</feature>
<reference evidence="6" key="1">
    <citation type="journal article" date="2017" name="Nat. Ecol. Evol.">
        <title>Genome expansion and lineage-specific genetic innovations in the forest pathogenic fungi Armillaria.</title>
        <authorList>
            <person name="Sipos G."/>
            <person name="Prasanna A.N."/>
            <person name="Walter M.C."/>
            <person name="O'Connor E."/>
            <person name="Balint B."/>
            <person name="Krizsan K."/>
            <person name="Kiss B."/>
            <person name="Hess J."/>
            <person name="Varga T."/>
            <person name="Slot J."/>
            <person name="Riley R."/>
            <person name="Boka B."/>
            <person name="Rigling D."/>
            <person name="Barry K."/>
            <person name="Lee J."/>
            <person name="Mihaltcheva S."/>
            <person name="LaButti K."/>
            <person name="Lipzen A."/>
            <person name="Waldron R."/>
            <person name="Moloney N.M."/>
            <person name="Sperisen C."/>
            <person name="Kredics L."/>
            <person name="Vagvoelgyi C."/>
            <person name="Patrignani A."/>
            <person name="Fitzpatrick D."/>
            <person name="Nagy I."/>
            <person name="Doyle S."/>
            <person name="Anderson J.B."/>
            <person name="Grigoriev I.V."/>
            <person name="Gueldener U."/>
            <person name="Muensterkoetter M."/>
            <person name="Nagy L.G."/>
        </authorList>
    </citation>
    <scope>NUCLEOTIDE SEQUENCE [LARGE SCALE GENOMIC DNA]</scope>
    <source>
        <strain evidence="6">C18/9</strain>
    </source>
</reference>
<dbReference type="STRING" id="47428.A0A284QZ05"/>
<evidence type="ECO:0000313" key="6">
    <source>
        <dbReference type="Proteomes" id="UP000219338"/>
    </source>
</evidence>
<dbReference type="SUPFAM" id="SSF53137">
    <property type="entry name" value="Translational machinery components"/>
    <property type="match status" value="1"/>
</dbReference>
<gene>
    <name evidence="5" type="ORF">ARMOST_05026</name>
</gene>
<sequence length="200" mass="21567">MFALRRILPRAALQTRSVVGGGGAHTMDSVISELNADLAASSKSAPPAPSAIDLSQPPSAPSNEEKPTTPLDPVDRRNWPVYRLHCQATPNNTLLTFTAPDGCVKAWASAGSCGFKNTRRGSPEGAYAASVKIFEKIQAATEGKEFYVHLFLKGFGLGRNALVQTLASTEGEAVRRRVLYMTDRTPIKIGGTRAKKMRRI</sequence>
<dbReference type="Proteomes" id="UP000219338">
    <property type="component" value="Unassembled WGS sequence"/>
</dbReference>
<dbReference type="InterPro" id="IPR036967">
    <property type="entry name" value="Ribosomal_uS11_sf"/>
</dbReference>
<dbReference type="OMA" id="RTAFEWE"/>
<dbReference type="OrthoDB" id="1654884at2759"/>